<keyword evidence="6" id="KW-0106">Calcium</keyword>
<evidence type="ECO:0000256" key="8">
    <source>
        <dbReference type="ARBA" id="ARBA00024334"/>
    </source>
</evidence>
<evidence type="ECO:0000256" key="7">
    <source>
        <dbReference type="ARBA" id="ARBA00022840"/>
    </source>
</evidence>
<evidence type="ECO:0000256" key="6">
    <source>
        <dbReference type="ARBA" id="ARBA00022837"/>
    </source>
</evidence>
<dbReference type="InterPro" id="IPR011992">
    <property type="entry name" value="EF-hand-dom_pair"/>
</dbReference>
<feature type="domain" description="Protein kinase" evidence="9">
    <location>
        <begin position="1"/>
        <end position="227"/>
    </location>
</feature>
<evidence type="ECO:0000256" key="2">
    <source>
        <dbReference type="ARBA" id="ARBA00022527"/>
    </source>
</evidence>
<keyword evidence="7" id="KW-0067">ATP-binding</keyword>
<name>A0A7S1EYI7_NOCSC</name>
<accession>A0A7S1EYI7</accession>
<keyword evidence="3" id="KW-0808">Transferase</keyword>
<dbReference type="PANTHER" id="PTHR24349">
    <property type="entry name" value="SERINE/THREONINE-PROTEIN KINASE"/>
    <property type="match status" value="1"/>
</dbReference>
<dbReference type="InterPro" id="IPR050205">
    <property type="entry name" value="CDPK_Ser/Thr_kinases"/>
</dbReference>
<dbReference type="GO" id="GO:0004674">
    <property type="term" value="F:protein serine/threonine kinase activity"/>
    <property type="evidence" value="ECO:0007669"/>
    <property type="project" value="UniProtKB-KW"/>
</dbReference>
<feature type="domain" description="EF-hand" evidence="10">
    <location>
        <begin position="269"/>
        <end position="304"/>
    </location>
</feature>
<evidence type="ECO:0000259" key="9">
    <source>
        <dbReference type="PROSITE" id="PS50011"/>
    </source>
</evidence>
<dbReference type="GO" id="GO:0005524">
    <property type="term" value="F:ATP binding"/>
    <property type="evidence" value="ECO:0007669"/>
    <property type="project" value="UniProtKB-KW"/>
</dbReference>
<evidence type="ECO:0000256" key="5">
    <source>
        <dbReference type="ARBA" id="ARBA00022777"/>
    </source>
</evidence>
<dbReference type="SMART" id="SM00054">
    <property type="entry name" value="EFh"/>
    <property type="match status" value="2"/>
</dbReference>
<reference evidence="11" key="1">
    <citation type="submission" date="2021-01" db="EMBL/GenBank/DDBJ databases">
        <authorList>
            <person name="Corre E."/>
            <person name="Pelletier E."/>
            <person name="Niang G."/>
            <person name="Scheremetjew M."/>
            <person name="Finn R."/>
            <person name="Kale V."/>
            <person name="Holt S."/>
            <person name="Cochrane G."/>
            <person name="Meng A."/>
            <person name="Brown T."/>
            <person name="Cohen L."/>
        </authorList>
    </citation>
    <scope>NUCLEOTIDE SEQUENCE</scope>
</reference>
<dbReference type="GO" id="GO:0005509">
    <property type="term" value="F:calcium ion binding"/>
    <property type="evidence" value="ECO:0007669"/>
    <property type="project" value="InterPro"/>
</dbReference>
<dbReference type="InterPro" id="IPR018247">
    <property type="entry name" value="EF_Hand_1_Ca_BS"/>
</dbReference>
<sequence length="459" mass="50869">MMKREIPLLSTLDHPHIVKIYAYAEDMVKSEFVLILEHLAGGDCHRMGACREATAARLVHQVLLALAHCHSRGILHRDVKPDNMVLSVVPAKGAELDCKLIDFGIAAQHELTVRETCGTPGYIAPEIILDTAEFTGKADMWSLGVTAVEILTGILPFGTLEDHGGDLRTWMKRVTQYEDLEDFEPFLGGSREWQSCSPLAKDFIRKLLNPDPEQRLAAKDALNHQWLQEHKAASMTLTSEMLQSLAAYVDAPSLVRCCLYIIVARHGVPDLEKFGAAFLSIDTDGDGMISRDDLAKAIDQVSTWWGPSVCPDQLLNAADLDHTGCLNFTQFVAACIYSRHVIGGQFDLLLSQSFEALDADRDGQVSVDDIRPLFRERDSPLLQRLPQDRPFGQGEWSACLRLAWQDDSKAVDSYKLGFMGVMDDMLKNFACSQAPRPSDPADMIEVPAQPAISRSPLII</sequence>
<organism evidence="11">
    <name type="scientific">Noctiluca scintillans</name>
    <name type="common">Sea sparkle</name>
    <name type="synonym">Red tide dinoflagellate</name>
    <dbReference type="NCBI Taxonomy" id="2966"/>
    <lineage>
        <taxon>Eukaryota</taxon>
        <taxon>Sar</taxon>
        <taxon>Alveolata</taxon>
        <taxon>Dinophyceae</taxon>
        <taxon>Noctilucales</taxon>
        <taxon>Noctilucaceae</taxon>
        <taxon>Noctiluca</taxon>
    </lineage>
</organism>
<dbReference type="Gene3D" id="1.10.238.10">
    <property type="entry name" value="EF-hand"/>
    <property type="match status" value="2"/>
</dbReference>
<dbReference type="Pfam" id="PF13202">
    <property type="entry name" value="EF-hand_5"/>
    <property type="match status" value="2"/>
</dbReference>
<dbReference type="InterPro" id="IPR008271">
    <property type="entry name" value="Ser/Thr_kinase_AS"/>
</dbReference>
<dbReference type="Gene3D" id="3.30.200.20">
    <property type="entry name" value="Phosphorylase Kinase, domain 1"/>
    <property type="match status" value="1"/>
</dbReference>
<dbReference type="SMART" id="SM00220">
    <property type="entry name" value="S_TKc"/>
    <property type="match status" value="1"/>
</dbReference>
<dbReference type="InterPro" id="IPR011009">
    <property type="entry name" value="Kinase-like_dom_sf"/>
</dbReference>
<evidence type="ECO:0000313" key="11">
    <source>
        <dbReference type="EMBL" id="CAD8832412.1"/>
    </source>
</evidence>
<evidence type="ECO:0000259" key="10">
    <source>
        <dbReference type="PROSITE" id="PS50222"/>
    </source>
</evidence>
<dbReference type="PROSITE" id="PS50011">
    <property type="entry name" value="PROTEIN_KINASE_DOM"/>
    <property type="match status" value="1"/>
</dbReference>
<dbReference type="Gene3D" id="1.10.510.10">
    <property type="entry name" value="Transferase(Phosphotransferase) domain 1"/>
    <property type="match status" value="1"/>
</dbReference>
<evidence type="ECO:0000256" key="3">
    <source>
        <dbReference type="ARBA" id="ARBA00022679"/>
    </source>
</evidence>
<feature type="domain" description="EF-hand" evidence="10">
    <location>
        <begin position="345"/>
        <end position="380"/>
    </location>
</feature>
<dbReference type="PROSITE" id="PS50222">
    <property type="entry name" value="EF_HAND_2"/>
    <property type="match status" value="2"/>
</dbReference>
<dbReference type="AlphaFoldDB" id="A0A7S1EYI7"/>
<dbReference type="PROSITE" id="PS00018">
    <property type="entry name" value="EF_HAND_1"/>
    <property type="match status" value="2"/>
</dbReference>
<dbReference type="InterPro" id="IPR002048">
    <property type="entry name" value="EF_hand_dom"/>
</dbReference>
<evidence type="ECO:0008006" key="12">
    <source>
        <dbReference type="Google" id="ProtNLM"/>
    </source>
</evidence>
<keyword evidence="5" id="KW-0418">Kinase</keyword>
<keyword evidence="4" id="KW-0547">Nucleotide-binding</keyword>
<evidence type="ECO:0000256" key="1">
    <source>
        <dbReference type="ARBA" id="ARBA00001946"/>
    </source>
</evidence>
<dbReference type="SUPFAM" id="SSF56112">
    <property type="entry name" value="Protein kinase-like (PK-like)"/>
    <property type="match status" value="1"/>
</dbReference>
<proteinExistence type="inferred from homology"/>
<dbReference type="Pfam" id="PF00069">
    <property type="entry name" value="Pkinase"/>
    <property type="match status" value="1"/>
</dbReference>
<keyword evidence="2" id="KW-0723">Serine/threonine-protein kinase</keyword>
<dbReference type="SUPFAM" id="SSF47473">
    <property type="entry name" value="EF-hand"/>
    <property type="match status" value="1"/>
</dbReference>
<gene>
    <name evidence="11" type="ORF">NSCI0253_LOCUS6759</name>
</gene>
<evidence type="ECO:0000256" key="4">
    <source>
        <dbReference type="ARBA" id="ARBA00022741"/>
    </source>
</evidence>
<protein>
    <recommendedName>
        <fullName evidence="12">Non-specific serine/threonine protein kinase</fullName>
    </recommendedName>
</protein>
<dbReference type="InterPro" id="IPR000719">
    <property type="entry name" value="Prot_kinase_dom"/>
</dbReference>
<comment type="similarity">
    <text evidence="8">Belongs to the protein kinase superfamily. Ser/Thr protein kinase family. CDPK subfamily.</text>
</comment>
<dbReference type="PROSITE" id="PS00108">
    <property type="entry name" value="PROTEIN_KINASE_ST"/>
    <property type="match status" value="1"/>
</dbReference>
<dbReference type="EMBL" id="HBFQ01009651">
    <property type="protein sequence ID" value="CAD8832412.1"/>
    <property type="molecule type" value="Transcribed_RNA"/>
</dbReference>
<comment type="cofactor">
    <cofactor evidence="1">
        <name>Mg(2+)</name>
        <dbReference type="ChEBI" id="CHEBI:18420"/>
    </cofactor>
</comment>